<dbReference type="SUPFAM" id="SSF111331">
    <property type="entry name" value="NAD kinase/diacylglycerol kinase-like"/>
    <property type="match status" value="1"/>
</dbReference>
<reference evidence="19" key="3">
    <citation type="submission" date="2025-09" db="UniProtKB">
        <authorList>
            <consortium name="Ensembl"/>
        </authorList>
    </citation>
    <scope>IDENTIFICATION</scope>
</reference>
<feature type="domain" description="DAGKc" evidence="18">
    <location>
        <begin position="84"/>
        <end position="219"/>
    </location>
</feature>
<keyword evidence="20" id="KW-1185">Reference proteome</keyword>
<evidence type="ECO:0000256" key="12">
    <source>
        <dbReference type="ARBA" id="ARBA00023371"/>
    </source>
</evidence>
<dbReference type="Ensembl" id="ENSCUST00005022997.1">
    <property type="protein sequence ID" value="ENSCUSP00005022206.1"/>
    <property type="gene ID" value="ENSCUSG00005013826.1"/>
</dbReference>
<evidence type="ECO:0000256" key="1">
    <source>
        <dbReference type="ARBA" id="ARBA00005175"/>
    </source>
</evidence>
<evidence type="ECO:0000256" key="9">
    <source>
        <dbReference type="ARBA" id="ARBA00022833"/>
    </source>
</evidence>
<evidence type="ECO:0000256" key="6">
    <source>
        <dbReference type="ARBA" id="ARBA00022741"/>
    </source>
</evidence>
<dbReference type="AlphaFoldDB" id="A0A8C3UWW4"/>
<dbReference type="GO" id="GO:0046486">
    <property type="term" value="P:glycerolipid metabolic process"/>
    <property type="evidence" value="ECO:0007669"/>
    <property type="project" value="UniProtKB-UniPathway"/>
</dbReference>
<keyword evidence="4" id="KW-0479">Metal-binding</keyword>
<dbReference type="PANTHER" id="PTHR11255">
    <property type="entry name" value="DIACYLGLYCEROL KINASE"/>
    <property type="match status" value="1"/>
</dbReference>
<evidence type="ECO:0000256" key="13">
    <source>
        <dbReference type="ARBA" id="ARBA00060536"/>
    </source>
</evidence>
<dbReference type="InterPro" id="IPR054474">
    <property type="entry name" value="DGKD_4H"/>
</dbReference>
<evidence type="ECO:0000259" key="17">
    <source>
        <dbReference type="PROSITE" id="PS50081"/>
    </source>
</evidence>
<reference evidence="19" key="1">
    <citation type="submission" date="2020-10" db="EMBL/GenBank/DDBJ databases">
        <title>Catharus ustulatus (Swainson's thrush) genome, bCatUst1, primary haplotype v2.</title>
        <authorList>
            <person name="Delmore K."/>
            <person name="Vafadar M."/>
            <person name="Formenti G."/>
            <person name="Chow W."/>
            <person name="Pelan S."/>
            <person name="Howe K."/>
            <person name="Rhie A."/>
            <person name="Mountcastle J."/>
            <person name="Haase B."/>
            <person name="Fedrigo O."/>
            <person name="Jarvis E.D."/>
        </authorList>
    </citation>
    <scope>NUCLEOTIDE SEQUENCE [LARGE SCALE GENOMIC DNA]</scope>
</reference>
<evidence type="ECO:0000256" key="4">
    <source>
        <dbReference type="ARBA" id="ARBA00022723"/>
    </source>
</evidence>
<evidence type="ECO:0000256" key="15">
    <source>
        <dbReference type="SAM" id="Coils"/>
    </source>
</evidence>
<dbReference type="Pfam" id="PF00130">
    <property type="entry name" value="C1_1"/>
    <property type="match status" value="1"/>
</dbReference>
<dbReference type="InterPro" id="IPR016064">
    <property type="entry name" value="NAD/diacylglycerol_kinase_sf"/>
</dbReference>
<evidence type="ECO:0000313" key="19">
    <source>
        <dbReference type="Ensembl" id="ENSCUSP00005022206.1"/>
    </source>
</evidence>
<dbReference type="UniPathway" id="UPA00230"/>
<dbReference type="FunFam" id="3.40.50.10330:FF:000001">
    <property type="entry name" value="Diacylglycerol kinase"/>
    <property type="match status" value="1"/>
</dbReference>
<dbReference type="Pfam" id="PF00781">
    <property type="entry name" value="DAGK_cat"/>
    <property type="match status" value="1"/>
</dbReference>
<dbReference type="Gene3D" id="2.60.200.40">
    <property type="match status" value="1"/>
</dbReference>
<dbReference type="Gene3D" id="3.30.60.20">
    <property type="match status" value="1"/>
</dbReference>
<dbReference type="GO" id="GO:0007200">
    <property type="term" value="P:phospholipase C-activating G protein-coupled receptor signaling pathway"/>
    <property type="evidence" value="ECO:0007669"/>
    <property type="project" value="InterPro"/>
</dbReference>
<dbReference type="SMART" id="SM00046">
    <property type="entry name" value="DAGKc"/>
    <property type="match status" value="1"/>
</dbReference>
<feature type="coiled-coil region" evidence="15">
    <location>
        <begin position="297"/>
        <end position="324"/>
    </location>
</feature>
<gene>
    <name evidence="19" type="primary">DGKK</name>
</gene>
<feature type="region of interest" description="Disordered" evidence="16">
    <location>
        <begin position="386"/>
        <end position="413"/>
    </location>
</feature>
<dbReference type="SMART" id="SM00109">
    <property type="entry name" value="C1"/>
    <property type="match status" value="1"/>
</dbReference>
<keyword evidence="15" id="KW-0175">Coiled coil</keyword>
<comment type="pathway">
    <text evidence="13">Glycerolipid metabolism.</text>
</comment>
<dbReference type="InterPro" id="IPR017438">
    <property type="entry name" value="ATP-NAD_kinase_N"/>
</dbReference>
<comment type="pathway">
    <text evidence="1">Lipid metabolism; glycerolipid metabolism.</text>
</comment>
<keyword evidence="6 14" id="KW-0547">Nucleotide-binding</keyword>
<keyword evidence="11" id="KW-0443">Lipid metabolism</keyword>
<dbReference type="GO" id="GO:0004143">
    <property type="term" value="F:ATP-dependent diacylglycerol kinase activity"/>
    <property type="evidence" value="ECO:0007669"/>
    <property type="project" value="UniProtKB-EC"/>
</dbReference>
<evidence type="ECO:0000256" key="7">
    <source>
        <dbReference type="ARBA" id="ARBA00022771"/>
    </source>
</evidence>
<evidence type="ECO:0000256" key="2">
    <source>
        <dbReference type="ARBA" id="ARBA00009280"/>
    </source>
</evidence>
<dbReference type="InterPro" id="IPR001206">
    <property type="entry name" value="Diacylglycerol_kinase_cat_dom"/>
</dbReference>
<dbReference type="GO" id="GO:0005524">
    <property type="term" value="F:ATP binding"/>
    <property type="evidence" value="ECO:0007669"/>
    <property type="project" value="UniProtKB-KW"/>
</dbReference>
<dbReference type="FunFam" id="3.30.60.20:FF:000002">
    <property type="entry name" value="Diacylglycerol kinase"/>
    <property type="match status" value="1"/>
</dbReference>
<dbReference type="PANTHER" id="PTHR11255:SF33">
    <property type="entry name" value="DIACYLGLYCEROL KINASE KAPPA"/>
    <property type="match status" value="1"/>
</dbReference>
<dbReference type="Pfam" id="PF22944">
    <property type="entry name" value="DGKD_4H"/>
    <property type="match status" value="1"/>
</dbReference>
<dbReference type="SUPFAM" id="SSF57889">
    <property type="entry name" value="Cysteine-rich domain"/>
    <property type="match status" value="1"/>
</dbReference>
<proteinExistence type="inferred from homology"/>
<dbReference type="PROSITE" id="PS50146">
    <property type="entry name" value="DAGK"/>
    <property type="match status" value="1"/>
</dbReference>
<name>A0A8C3UWW4_CATUS</name>
<evidence type="ECO:0000256" key="11">
    <source>
        <dbReference type="ARBA" id="ARBA00023098"/>
    </source>
</evidence>
<dbReference type="GO" id="GO:0005886">
    <property type="term" value="C:plasma membrane"/>
    <property type="evidence" value="ECO:0007669"/>
    <property type="project" value="TreeGrafter"/>
</dbReference>
<dbReference type="Proteomes" id="UP000694563">
    <property type="component" value="Chromosome 14"/>
</dbReference>
<dbReference type="PROSITE" id="PS00479">
    <property type="entry name" value="ZF_DAG_PE_1"/>
    <property type="match status" value="1"/>
</dbReference>
<dbReference type="SMART" id="SM00045">
    <property type="entry name" value="DAGKa"/>
    <property type="match status" value="1"/>
</dbReference>
<sequence>MPHQWLEGNLPVSARCAVCDRTCGSVRRLQDWRCLWCKAIVHSACKELLGKRCPLGQYKVSIIPPTALNSIDSDGFWKATCPSTCSSPLLAFVNSKSGDNQGVKFLRKFKQFLNPAQVFDLMNGGPHLGLRLFQKFSTFRILVCGGDGSVGWVLSEIDALGLHKQCQLGVLPLGTGNDLARVLGWGSLCDDDTQLLQILEKLERATTKMLDRWSVLTYEAPKQSPSALKEEDNGDSNIQVQIYHYADSVAFHLAKILESDKHSVVISSAKFLCGTVNDFVTEVGRAYKRATENKQEAELMARKCAMLNEKLDSLVRELNEEAQAIMVPEEVAQADIKDQEKAGSFNPSPMTRIFKSKEQLMLRANSLKKALRQIIEQTEKAVDEQNKQTQAYQCSVGPSKDSSEELIKEEEKQEKLSKMPARLPSTLLQWVLHCILWCQPRVTQVQLLLNLLSLFAAFSHFSEKCVMNNYFGIGLDAKISLEFNNKRDEHPKKCSSRTKNMMWYGVLGTKELLQRTYKNLEQRVQLECDGVPISLPSLQGIAVLNIPSYGRGSCAKVPAQPRGSLGAPAPVTHRIHEAAKAHKAVEQELAHAVNASSLALREALSPKATGTSEVSRD</sequence>
<keyword evidence="7" id="KW-0863">Zinc-finger</keyword>
<dbReference type="InterPro" id="IPR000756">
    <property type="entry name" value="Diacylglycerol_kin_accessory"/>
</dbReference>
<dbReference type="GO" id="GO:0008270">
    <property type="term" value="F:zinc ion binding"/>
    <property type="evidence" value="ECO:0007669"/>
    <property type="project" value="UniProtKB-KW"/>
</dbReference>
<evidence type="ECO:0000256" key="10">
    <source>
        <dbReference type="ARBA" id="ARBA00022840"/>
    </source>
</evidence>
<organism evidence="19 20">
    <name type="scientific">Catharus ustulatus</name>
    <name type="common">Russet-backed thrush</name>
    <name type="synonym">Hylocichla ustulatus</name>
    <dbReference type="NCBI Taxonomy" id="91951"/>
    <lineage>
        <taxon>Eukaryota</taxon>
        <taxon>Metazoa</taxon>
        <taxon>Chordata</taxon>
        <taxon>Craniata</taxon>
        <taxon>Vertebrata</taxon>
        <taxon>Euteleostomi</taxon>
        <taxon>Archelosauria</taxon>
        <taxon>Archosauria</taxon>
        <taxon>Dinosauria</taxon>
        <taxon>Saurischia</taxon>
        <taxon>Theropoda</taxon>
        <taxon>Coelurosauria</taxon>
        <taxon>Aves</taxon>
        <taxon>Neognathae</taxon>
        <taxon>Neoaves</taxon>
        <taxon>Telluraves</taxon>
        <taxon>Australaves</taxon>
        <taxon>Passeriformes</taxon>
        <taxon>Turdidae</taxon>
        <taxon>Catharus</taxon>
    </lineage>
</organism>
<comment type="catalytic activity">
    <reaction evidence="14">
        <text>a 1,2-diacyl-sn-glycerol + ATP = a 1,2-diacyl-sn-glycero-3-phosphate + ADP + H(+)</text>
        <dbReference type="Rhea" id="RHEA:10272"/>
        <dbReference type="ChEBI" id="CHEBI:15378"/>
        <dbReference type="ChEBI" id="CHEBI:17815"/>
        <dbReference type="ChEBI" id="CHEBI:30616"/>
        <dbReference type="ChEBI" id="CHEBI:58608"/>
        <dbReference type="ChEBI" id="CHEBI:456216"/>
        <dbReference type="EC" id="2.7.1.107"/>
    </reaction>
</comment>
<dbReference type="InterPro" id="IPR002219">
    <property type="entry name" value="PKC_DAG/PE"/>
</dbReference>
<comment type="catalytic activity">
    <reaction evidence="12">
        <text>1,2-di-(9Z-octadecenoyl)-sn-glycerol + ATP = 1,2-di-(9Z-octadecenoyl)-sn-glycero-3-phosphate + ADP + H(+)</text>
        <dbReference type="Rhea" id="RHEA:40327"/>
        <dbReference type="ChEBI" id="CHEBI:15378"/>
        <dbReference type="ChEBI" id="CHEBI:30616"/>
        <dbReference type="ChEBI" id="CHEBI:52333"/>
        <dbReference type="ChEBI" id="CHEBI:74546"/>
        <dbReference type="ChEBI" id="CHEBI:456216"/>
    </reaction>
    <physiologicalReaction direction="left-to-right" evidence="12">
        <dbReference type="Rhea" id="RHEA:40328"/>
    </physiologicalReaction>
</comment>
<dbReference type="InterPro" id="IPR046349">
    <property type="entry name" value="C1-like_sf"/>
</dbReference>
<evidence type="ECO:0000256" key="14">
    <source>
        <dbReference type="RuleBase" id="RU361128"/>
    </source>
</evidence>
<comment type="similarity">
    <text evidence="2 14">Belongs to the eukaryotic diacylglycerol kinase family.</text>
</comment>
<evidence type="ECO:0000256" key="8">
    <source>
        <dbReference type="ARBA" id="ARBA00022777"/>
    </source>
</evidence>
<evidence type="ECO:0000259" key="18">
    <source>
        <dbReference type="PROSITE" id="PS50146"/>
    </source>
</evidence>
<accession>A0A8C3UWW4</accession>
<dbReference type="Gene3D" id="3.40.50.10330">
    <property type="entry name" value="Probable inorganic polyphosphate/atp-NAD kinase, domain 1"/>
    <property type="match status" value="1"/>
</dbReference>
<keyword evidence="5" id="KW-0677">Repeat</keyword>
<dbReference type="EC" id="2.7.1.107" evidence="14"/>
<evidence type="ECO:0000256" key="16">
    <source>
        <dbReference type="SAM" id="MobiDB-lite"/>
    </source>
</evidence>
<protein>
    <recommendedName>
        <fullName evidence="14">Diacylglycerol kinase</fullName>
        <shortName evidence="14">DAG kinase</shortName>
        <ecNumber evidence="14">2.7.1.107</ecNumber>
    </recommendedName>
</protein>
<feature type="domain" description="Phorbol-ester/DAG-type" evidence="17">
    <location>
        <begin position="2"/>
        <end position="53"/>
    </location>
</feature>
<keyword evidence="9" id="KW-0862">Zinc</keyword>
<evidence type="ECO:0000256" key="5">
    <source>
        <dbReference type="ARBA" id="ARBA00022737"/>
    </source>
</evidence>
<evidence type="ECO:0000256" key="3">
    <source>
        <dbReference type="ARBA" id="ARBA00022679"/>
    </source>
</evidence>
<dbReference type="PROSITE" id="PS50081">
    <property type="entry name" value="ZF_DAG_PE_2"/>
    <property type="match status" value="1"/>
</dbReference>
<dbReference type="InterPro" id="IPR037607">
    <property type="entry name" value="DGK"/>
</dbReference>
<feature type="compositionally biased region" description="Basic and acidic residues" evidence="16">
    <location>
        <begin position="401"/>
        <end position="413"/>
    </location>
</feature>
<keyword evidence="10 14" id="KW-0067">ATP-binding</keyword>
<dbReference type="Pfam" id="PF00609">
    <property type="entry name" value="DAGK_acc"/>
    <property type="match status" value="1"/>
</dbReference>
<reference evidence="19" key="2">
    <citation type="submission" date="2025-08" db="UniProtKB">
        <authorList>
            <consortium name="Ensembl"/>
        </authorList>
    </citation>
    <scope>IDENTIFICATION</scope>
</reference>
<evidence type="ECO:0000313" key="20">
    <source>
        <dbReference type="Proteomes" id="UP000694563"/>
    </source>
</evidence>
<keyword evidence="8 14" id="KW-0418">Kinase</keyword>
<keyword evidence="3 14" id="KW-0808">Transferase</keyword>